<gene>
    <name evidence="2" type="ORF">I3842_02G025000</name>
</gene>
<reference evidence="2" key="1">
    <citation type="submission" date="2021-01" db="EMBL/GenBank/DDBJ databases">
        <authorList>
            <person name="Lovell J.T."/>
            <person name="Bentley N."/>
            <person name="Bhattarai G."/>
            <person name="Jenkins J.W."/>
            <person name="Sreedasyam A."/>
            <person name="Alarcon Y."/>
            <person name="Bock C."/>
            <person name="Boston L."/>
            <person name="Carlson J."/>
            <person name="Cervantes K."/>
            <person name="Clermont K."/>
            <person name="Krom N."/>
            <person name="Kubenka K."/>
            <person name="Mamidi S."/>
            <person name="Mattison C."/>
            <person name="Monteros M."/>
            <person name="Pisani C."/>
            <person name="Plott C."/>
            <person name="Rajasekar S."/>
            <person name="Rhein H.S."/>
            <person name="Rohla C."/>
            <person name="Song M."/>
            <person name="Hilaire R.S."/>
            <person name="Shu S."/>
            <person name="Wells L."/>
            <person name="Wang X."/>
            <person name="Webber J."/>
            <person name="Heerema R.J."/>
            <person name="Klein P."/>
            <person name="Conner P."/>
            <person name="Grauke L."/>
            <person name="Grimwood J."/>
            <person name="Schmutz J."/>
            <person name="Randall J.J."/>
        </authorList>
    </citation>
    <scope>NUCLEOTIDE SEQUENCE</scope>
    <source>
        <tissue evidence="2">Leaf</tissue>
    </source>
</reference>
<dbReference type="AlphaFoldDB" id="A0A922JYQ7"/>
<evidence type="ECO:0000313" key="3">
    <source>
        <dbReference type="Proteomes" id="UP000811246"/>
    </source>
</evidence>
<feature type="region of interest" description="Disordered" evidence="1">
    <location>
        <begin position="322"/>
        <end position="345"/>
    </location>
</feature>
<dbReference type="PANTHER" id="PTHR33623">
    <property type="entry name" value="OS04G0572500 PROTEIN"/>
    <property type="match status" value="1"/>
</dbReference>
<dbReference type="EMBL" id="CM031826">
    <property type="protein sequence ID" value="KAG6725271.1"/>
    <property type="molecule type" value="Genomic_DNA"/>
</dbReference>
<proteinExistence type="predicted"/>
<accession>A0A922JYQ7</accession>
<sequence>MNVQQRKTPANERKKPRMLKDFLSESSDSCPSGAGFKSFPTQPFSRAGTTCSHDQCHSNPNMKTMKLLRSRSKAASAATISAVQALINAFKKYPPMFQSRKKYYLSSNEAGRSTSYINGAKIRFRVKDIVRWSSFKDLVEEKSRTLDVDSSPDDHHHHHQQQQYYYYCTTTNSSNTTCSSSSNGSSWCESDFTSSEYLRSSSSWHGKSKECVEHEVKAGKKYLPSVGRDCLEVTAGTESYADMEVGPKMDQSELEEKEQQSPVSVLDFQDGENEEPFSAFTRSLACVERTRQNLMQKIQRFESLVKPESFDLEEWMSMEENTEFGEVHHDNNKDDEDEEEEPNELDKKVRELVNHVKVDIGKAKVEHELVLLDFFLEQLSTKKCETKKDVDDEFEREMVSMAKAWTRGEHNGLYEWGLGHKREAYVREMDRRERWSKFEEEQQEVALEIETQVLGFLVDEVFVDLFLR</sequence>
<comment type="caution">
    <text evidence="2">The sequence shown here is derived from an EMBL/GenBank/DDBJ whole genome shotgun (WGS) entry which is preliminary data.</text>
</comment>
<evidence type="ECO:0000256" key="1">
    <source>
        <dbReference type="SAM" id="MobiDB-lite"/>
    </source>
</evidence>
<name>A0A922JYQ7_CARIL</name>
<dbReference type="PANTHER" id="PTHR33623:SF17">
    <property type="entry name" value="DUF4378 DOMAIN-CONTAINING PROTEIN"/>
    <property type="match status" value="1"/>
</dbReference>
<dbReference type="Proteomes" id="UP000811246">
    <property type="component" value="Chromosome 2"/>
</dbReference>
<evidence type="ECO:0008006" key="4">
    <source>
        <dbReference type="Google" id="ProtNLM"/>
    </source>
</evidence>
<feature type="compositionally biased region" description="Acidic residues" evidence="1">
    <location>
        <begin position="333"/>
        <end position="343"/>
    </location>
</feature>
<feature type="region of interest" description="Disordered" evidence="1">
    <location>
        <begin position="1"/>
        <end position="35"/>
    </location>
</feature>
<evidence type="ECO:0000313" key="2">
    <source>
        <dbReference type="EMBL" id="KAG6725271.1"/>
    </source>
</evidence>
<organism evidence="2 3">
    <name type="scientific">Carya illinoinensis</name>
    <name type="common">Pecan</name>
    <dbReference type="NCBI Taxonomy" id="32201"/>
    <lineage>
        <taxon>Eukaryota</taxon>
        <taxon>Viridiplantae</taxon>
        <taxon>Streptophyta</taxon>
        <taxon>Embryophyta</taxon>
        <taxon>Tracheophyta</taxon>
        <taxon>Spermatophyta</taxon>
        <taxon>Magnoliopsida</taxon>
        <taxon>eudicotyledons</taxon>
        <taxon>Gunneridae</taxon>
        <taxon>Pentapetalae</taxon>
        <taxon>rosids</taxon>
        <taxon>fabids</taxon>
        <taxon>Fagales</taxon>
        <taxon>Juglandaceae</taxon>
        <taxon>Carya</taxon>
    </lineage>
</organism>
<feature type="compositionally biased region" description="Basic and acidic residues" evidence="1">
    <location>
        <begin position="9"/>
        <end position="23"/>
    </location>
</feature>
<protein>
    <recommendedName>
        <fullName evidence="4">DUF4378 domain-containing protein</fullName>
    </recommendedName>
</protein>